<dbReference type="Gene3D" id="1.10.12.10">
    <property type="entry name" value="Lyase 2-enoyl-coa Hydratase, Chain A, domain 2"/>
    <property type="match status" value="1"/>
</dbReference>
<dbReference type="Gene3D" id="3.90.226.10">
    <property type="entry name" value="2-enoyl-CoA Hydratase, Chain A, domain 1"/>
    <property type="match status" value="1"/>
</dbReference>
<evidence type="ECO:0000256" key="2">
    <source>
        <dbReference type="ARBA" id="ARBA00023239"/>
    </source>
</evidence>
<dbReference type="OrthoDB" id="9775794at2"/>
<comment type="similarity">
    <text evidence="1 3">Belongs to the enoyl-CoA hydratase/isomerase family.</text>
</comment>
<accession>A0A2A8CVQ9</accession>
<name>A0A2A8CVQ9_9BACT</name>
<sequence>MSDTPTPDALSADAPTYETVLFERDGAVVTLTMNRPERRNALHPSLDRDLRDAFDHVSEDDSIRAVVLTGAGNGFCAGADLSVLKDSPTPEDLYDHLTTRYLPLIEGIQSCPKPIIAGVNGMAAGAGMALALACDLIVMADDAAMIMAFSQIGFVPDSGASYFLVRQVGYNRAFELAAEAQPIGAEQCHDLGIANKVVPSSTLLEATADWAQHLAERPTTALALTKEALQFAQDHDLKETIEFESELQMNAIQTRDHREGLSAFLEKREPEFRGD</sequence>
<dbReference type="FunFam" id="1.10.12.10:FF:000001">
    <property type="entry name" value="Probable enoyl-CoA hydratase, mitochondrial"/>
    <property type="match status" value="1"/>
</dbReference>
<dbReference type="PANTHER" id="PTHR11941">
    <property type="entry name" value="ENOYL-COA HYDRATASE-RELATED"/>
    <property type="match status" value="1"/>
</dbReference>
<keyword evidence="2" id="KW-0456">Lyase</keyword>
<dbReference type="AlphaFoldDB" id="A0A2A8CVQ9"/>
<dbReference type="InterPro" id="IPR001753">
    <property type="entry name" value="Enoyl-CoA_hydra/iso"/>
</dbReference>
<evidence type="ECO:0000313" key="5">
    <source>
        <dbReference type="Proteomes" id="UP000220102"/>
    </source>
</evidence>
<organism evidence="4 5">
    <name type="scientific">Longibacter salinarum</name>
    <dbReference type="NCBI Taxonomy" id="1850348"/>
    <lineage>
        <taxon>Bacteria</taxon>
        <taxon>Pseudomonadati</taxon>
        <taxon>Rhodothermota</taxon>
        <taxon>Rhodothermia</taxon>
        <taxon>Rhodothermales</taxon>
        <taxon>Salisaetaceae</taxon>
        <taxon>Longibacter</taxon>
    </lineage>
</organism>
<gene>
    <name evidence="4" type="ORF">CRI94_12605</name>
</gene>
<protein>
    <submittedName>
        <fullName evidence="4">Enoyl-CoA hydratase</fullName>
    </submittedName>
</protein>
<evidence type="ECO:0000256" key="1">
    <source>
        <dbReference type="ARBA" id="ARBA00005254"/>
    </source>
</evidence>
<dbReference type="PROSITE" id="PS00166">
    <property type="entry name" value="ENOYL_COA_HYDRATASE"/>
    <property type="match status" value="1"/>
</dbReference>
<evidence type="ECO:0000313" key="4">
    <source>
        <dbReference type="EMBL" id="PEN12839.1"/>
    </source>
</evidence>
<dbReference type="RefSeq" id="WP_098076261.1">
    <property type="nucleotide sequence ID" value="NZ_PDEQ01000006.1"/>
</dbReference>
<dbReference type="InterPro" id="IPR018376">
    <property type="entry name" value="Enoyl-CoA_hyd/isom_CS"/>
</dbReference>
<dbReference type="GO" id="GO:0006635">
    <property type="term" value="P:fatty acid beta-oxidation"/>
    <property type="evidence" value="ECO:0007669"/>
    <property type="project" value="TreeGrafter"/>
</dbReference>
<dbReference type="SUPFAM" id="SSF52096">
    <property type="entry name" value="ClpP/crotonase"/>
    <property type="match status" value="1"/>
</dbReference>
<dbReference type="CDD" id="cd06558">
    <property type="entry name" value="crotonase-like"/>
    <property type="match status" value="1"/>
</dbReference>
<evidence type="ECO:0000256" key="3">
    <source>
        <dbReference type="RuleBase" id="RU003707"/>
    </source>
</evidence>
<dbReference type="EMBL" id="PDEQ01000006">
    <property type="protein sequence ID" value="PEN12839.1"/>
    <property type="molecule type" value="Genomic_DNA"/>
</dbReference>
<dbReference type="PANTHER" id="PTHR11941:SF133">
    <property type="entry name" value="1,2-EPOXYPHENYLACETYL-COA ISOMERASE"/>
    <property type="match status" value="1"/>
</dbReference>
<keyword evidence="5" id="KW-1185">Reference proteome</keyword>
<comment type="caution">
    <text evidence="4">The sequence shown here is derived from an EMBL/GenBank/DDBJ whole genome shotgun (WGS) entry which is preliminary data.</text>
</comment>
<dbReference type="Pfam" id="PF00378">
    <property type="entry name" value="ECH_1"/>
    <property type="match status" value="1"/>
</dbReference>
<proteinExistence type="inferred from homology"/>
<dbReference type="Proteomes" id="UP000220102">
    <property type="component" value="Unassembled WGS sequence"/>
</dbReference>
<dbReference type="GO" id="GO:0016836">
    <property type="term" value="F:hydro-lyase activity"/>
    <property type="evidence" value="ECO:0007669"/>
    <property type="project" value="UniProtKB-ARBA"/>
</dbReference>
<dbReference type="InterPro" id="IPR029045">
    <property type="entry name" value="ClpP/crotonase-like_dom_sf"/>
</dbReference>
<dbReference type="InterPro" id="IPR014748">
    <property type="entry name" value="Enoyl-CoA_hydra_C"/>
</dbReference>
<reference evidence="4 5" key="1">
    <citation type="submission" date="2017-10" db="EMBL/GenBank/DDBJ databases">
        <title>Draft genome of Longibacter Salinarum.</title>
        <authorList>
            <person name="Goh K.M."/>
            <person name="Shamsir M.S."/>
            <person name="Lim S.W."/>
        </authorList>
    </citation>
    <scope>NUCLEOTIDE SEQUENCE [LARGE SCALE GENOMIC DNA]</scope>
    <source>
        <strain evidence="4 5">KCTC 52045</strain>
    </source>
</reference>